<name>A0A5B7JN93_PORTR</name>
<dbReference type="Proteomes" id="UP000324222">
    <property type="component" value="Unassembled WGS sequence"/>
</dbReference>
<dbReference type="AlphaFoldDB" id="A0A5B7JN93"/>
<dbReference type="EMBL" id="VSRR010096144">
    <property type="protein sequence ID" value="MPC93804.1"/>
    <property type="molecule type" value="Genomic_DNA"/>
</dbReference>
<sequence>MLQAALGDTCSVDVVSMRVTRLASSPAGSPQAGCVTLPAHHNKATIHRRFTLSMTIFESHRDD</sequence>
<keyword evidence="2" id="KW-1185">Reference proteome</keyword>
<gene>
    <name evidence="1" type="ORF">E2C01_088946</name>
</gene>
<organism evidence="1 2">
    <name type="scientific">Portunus trituberculatus</name>
    <name type="common">Swimming crab</name>
    <name type="synonym">Neptunus trituberculatus</name>
    <dbReference type="NCBI Taxonomy" id="210409"/>
    <lineage>
        <taxon>Eukaryota</taxon>
        <taxon>Metazoa</taxon>
        <taxon>Ecdysozoa</taxon>
        <taxon>Arthropoda</taxon>
        <taxon>Crustacea</taxon>
        <taxon>Multicrustacea</taxon>
        <taxon>Malacostraca</taxon>
        <taxon>Eumalacostraca</taxon>
        <taxon>Eucarida</taxon>
        <taxon>Decapoda</taxon>
        <taxon>Pleocyemata</taxon>
        <taxon>Brachyura</taxon>
        <taxon>Eubrachyura</taxon>
        <taxon>Portunoidea</taxon>
        <taxon>Portunidae</taxon>
        <taxon>Portuninae</taxon>
        <taxon>Portunus</taxon>
    </lineage>
</organism>
<reference evidence="1 2" key="1">
    <citation type="submission" date="2019-05" db="EMBL/GenBank/DDBJ databases">
        <title>Another draft genome of Portunus trituberculatus and its Hox gene families provides insights of decapod evolution.</title>
        <authorList>
            <person name="Jeong J.-H."/>
            <person name="Song I."/>
            <person name="Kim S."/>
            <person name="Choi T."/>
            <person name="Kim D."/>
            <person name="Ryu S."/>
            <person name="Kim W."/>
        </authorList>
    </citation>
    <scope>NUCLEOTIDE SEQUENCE [LARGE SCALE GENOMIC DNA]</scope>
    <source>
        <tissue evidence="1">Muscle</tissue>
    </source>
</reference>
<comment type="caution">
    <text evidence="1">The sequence shown here is derived from an EMBL/GenBank/DDBJ whole genome shotgun (WGS) entry which is preliminary data.</text>
</comment>
<evidence type="ECO:0000313" key="2">
    <source>
        <dbReference type="Proteomes" id="UP000324222"/>
    </source>
</evidence>
<protein>
    <submittedName>
        <fullName evidence="1">Uncharacterized protein</fullName>
    </submittedName>
</protein>
<proteinExistence type="predicted"/>
<accession>A0A5B7JN93</accession>
<evidence type="ECO:0000313" key="1">
    <source>
        <dbReference type="EMBL" id="MPC93804.1"/>
    </source>
</evidence>